<keyword evidence="3" id="KW-1185">Reference proteome</keyword>
<dbReference type="EMBL" id="AP011540">
    <property type="protein sequence ID" value="BAI64349.1"/>
    <property type="molecule type" value="Genomic_DNA"/>
</dbReference>
<protein>
    <submittedName>
        <fullName evidence="2">Uncharacterized protein</fullName>
    </submittedName>
</protein>
<sequence>MSSLRTQPPPLSLSPRRFPRITPEDYPRELLHGHGLCEVTRLVNVQALSFCQCACEDLQGHSCQQGLQQRGACRDGDEAVCVGLDGLVAFLGDDDGEGAASAHFLDVGDDLAVQGVATVCGGNHYDDRLAFIDQCDGAVLELACCEAFSVDVGDFLELECAFHCDGEAHVAAKEDHGGGILHFDAQFLDLGVVVEDLLDLCGHVLQLGKDRSNFVLVLVAAQLCQVQAKQVCCGDLCQECLGGCHCDFGACVGVQRSVGFAGQGRAVGVADGDNLCTLFACVAHCHQGVHGFAGLRECHDEGLLVHDGVAVAELMCELNLGGDAAPVLDGVACHLACVCCGTTCDDDDLVDGAQHRVVNVQFVEGEVAVFVEAAHEGLLNCGGLLVDFLLHEGVEAALFSCCGVPFDVEGLALCGVAFEVDDGVVAAGDGHDLVLTHFDGFLGVVNERGDVRAEEVLVLAQADDQRGVAAGCHNAVRVVGVDSQDGKCTFEAVGCDAYCLGEVTGTELVVDACDGCCSYLGVGLGCELYAFGEQFGTQFGEVFDNTVVNDGEAAVVDNVGVSVVVGGSTVGCPTGVTDTNLGVRQGVFLDLVLKVQELACLLTEYDAVGAYNCHASRVIAAVFLAAQTFEDHIVCVVIKLVTVRSSVQTYISYDSTHVISLSHKYPNMRTVKYRYTSRLLWLS</sequence>
<gene>
    <name evidence="2" type="ordered locus">RMDY18_05170</name>
</gene>
<organism evidence="2 3">
    <name type="scientific">Rothia mucilaginosa (strain DY-18)</name>
    <name type="common">Stomatococcus mucilaginosus</name>
    <dbReference type="NCBI Taxonomy" id="680646"/>
    <lineage>
        <taxon>Bacteria</taxon>
        <taxon>Bacillati</taxon>
        <taxon>Actinomycetota</taxon>
        <taxon>Actinomycetes</taxon>
        <taxon>Micrococcales</taxon>
        <taxon>Micrococcaceae</taxon>
        <taxon>Rothia</taxon>
    </lineage>
</organism>
<dbReference type="KEGG" id="rmu:RMDY18_05170"/>
<feature type="region of interest" description="Disordered" evidence="1">
    <location>
        <begin position="1"/>
        <end position="20"/>
    </location>
</feature>
<dbReference type="HOGENOM" id="CLU_402713_0_0_11"/>
<reference evidence="3" key="1">
    <citation type="submission" date="2009-07" db="EMBL/GenBank/DDBJ databases">
        <title>Complete genome sequence of Rothia mucilaginosa DJ.</title>
        <authorList>
            <person name="Yamane K."/>
            <person name="Nambu T."/>
            <person name="Mashimo C."/>
            <person name="Sugimori C."/>
            <person name="Yamanaka T."/>
            <person name="Leung K."/>
            <person name="Fukushima H."/>
        </authorList>
    </citation>
    <scope>NUCLEOTIDE SEQUENCE [LARGE SCALE GENOMIC DNA]</scope>
    <source>
        <strain evidence="3">DY-18</strain>
    </source>
</reference>
<dbReference type="Proteomes" id="UP000001883">
    <property type="component" value="Chromosome"/>
</dbReference>
<reference evidence="2 3" key="2">
    <citation type="journal article" date="2010" name="J Osaka Dent Univ">
        <title>Isolation and identification of Rothia mucilaginosa from persistent apical periodontitis lesions.</title>
        <authorList>
            <person name="Yamane K."/>
            <person name="Yoshida M."/>
            <person name="Fujihira T."/>
            <person name="Baba T."/>
            <person name="Tsuji N."/>
            <person name="Hayashi H."/>
            <person name="Sugimori C."/>
            <person name="Yamanaka T."/>
            <person name="Mashimo C."/>
            <person name="Nambu T."/>
            <person name="Kawai H."/>
            <person name="Fukushima H."/>
        </authorList>
    </citation>
    <scope>NUCLEOTIDE SEQUENCE [LARGE SCALE GENOMIC DNA]</scope>
    <source>
        <strain evidence="2 3">DY-18</strain>
    </source>
</reference>
<name>D2NRS3_ROTMD</name>
<reference evidence="2 3" key="3">
    <citation type="journal article" date="2010" name="Sequencing">
        <title>Complete Genome Sequence of Rothia mucilaginosa DY-18: A Clinical Isolate with Dense Meshwork-Like Structures from a Persistent Apical Periodontitis Lesion.</title>
        <authorList>
            <person name="Yamane K."/>
            <person name="Nambu T."/>
            <person name="Yamanaka T."/>
            <person name="Mashimo C."/>
            <person name="Sugimori C."/>
            <person name="Leung K.-P."/>
            <person name="Fukushima H."/>
        </authorList>
    </citation>
    <scope>NUCLEOTIDE SEQUENCE [LARGE SCALE GENOMIC DNA]</scope>
    <source>
        <strain evidence="2 3">DY-18</strain>
    </source>
</reference>
<proteinExistence type="predicted"/>
<evidence type="ECO:0000313" key="2">
    <source>
        <dbReference type="EMBL" id="BAI64349.1"/>
    </source>
</evidence>
<dbReference type="AlphaFoldDB" id="D2NRS3"/>
<evidence type="ECO:0000256" key="1">
    <source>
        <dbReference type="SAM" id="MobiDB-lite"/>
    </source>
</evidence>
<accession>D2NRS3</accession>
<evidence type="ECO:0000313" key="3">
    <source>
        <dbReference type="Proteomes" id="UP000001883"/>
    </source>
</evidence>